<keyword evidence="2" id="KW-0132">Cell division</keyword>
<dbReference type="Gene3D" id="1.10.10.10">
    <property type="entry name" value="Winged helix-like DNA-binding domain superfamily/Winged helix DNA-binding domain"/>
    <property type="match status" value="2"/>
</dbReference>
<dbReference type="GO" id="GO:0051301">
    <property type="term" value="P:cell division"/>
    <property type="evidence" value="ECO:0007669"/>
    <property type="project" value="UniProtKB-KW"/>
</dbReference>
<dbReference type="AlphaFoldDB" id="A0A4Q2K4K8"/>
<evidence type="ECO:0000256" key="5">
    <source>
        <dbReference type="SAM" id="MobiDB-lite"/>
    </source>
</evidence>
<evidence type="ECO:0000256" key="2">
    <source>
        <dbReference type="ARBA" id="ARBA00022618"/>
    </source>
</evidence>
<dbReference type="PANTHER" id="PTHR34298:SF2">
    <property type="entry name" value="SEGREGATION AND CONDENSATION PROTEIN B"/>
    <property type="match status" value="1"/>
</dbReference>
<sequence length="252" mass="28420">MPKEVRTRPLEILENLSNILESILFAAGNPVPVDIIAEKLGVSEKDVKDAAKKLQERYGEKGGLKVLFFNKKLQLSSNPEYKDFVSSVLNPIKEREFTRTILECSAIIAYKQPITKGELENLRGLNCDYAIHTLLDLKMIEPVGRKDAVGRPILYATTDNFLKRFNLTSIADLPDYDTLMENIARLNGENAAPESYLYANNVYVDNGEIQPPQNPDGGQIEKKSVPSESDEEEEELPDFLKDLEDDDIMKIE</sequence>
<dbReference type="InterPro" id="IPR036390">
    <property type="entry name" value="WH_DNA-bd_sf"/>
</dbReference>
<name>A0A4Q2K4K8_9FIRM</name>
<dbReference type="InterPro" id="IPR005234">
    <property type="entry name" value="ScpB_csome_segregation"/>
</dbReference>
<reference evidence="6 7" key="1">
    <citation type="journal article" date="2019" name="Gut">
        <title>Antibiotics-induced monodominance of a novel gut bacterial order.</title>
        <authorList>
            <person name="Hildebrand F."/>
            <person name="Moitinho-Silva L."/>
            <person name="Blasche S."/>
            <person name="Jahn M.T."/>
            <person name="Gossmann T.I."/>
            <person name="Heuerta-Cepas J."/>
            <person name="Hercog R."/>
            <person name="Luetge M."/>
            <person name="Bahram M."/>
            <person name="Pryszlak A."/>
            <person name="Alves R.J."/>
            <person name="Waszak S.M."/>
            <person name="Zhu A."/>
            <person name="Ye L."/>
            <person name="Costea P.I."/>
            <person name="Aalvink S."/>
            <person name="Belzer C."/>
            <person name="Forslund S.K."/>
            <person name="Sunagawa S."/>
            <person name="Hentschel U."/>
            <person name="Merten C."/>
            <person name="Patil K.R."/>
            <person name="Benes V."/>
            <person name="Bork P."/>
        </authorList>
    </citation>
    <scope>NUCLEOTIDE SEQUENCE [LARGE SCALE GENOMIC DNA]</scope>
    <source>
        <strain evidence="6 7">HDS1380</strain>
    </source>
</reference>
<dbReference type="EMBL" id="SDOZ01000005">
    <property type="protein sequence ID" value="RXZ57912.1"/>
    <property type="molecule type" value="Genomic_DNA"/>
</dbReference>
<evidence type="ECO:0000256" key="3">
    <source>
        <dbReference type="ARBA" id="ARBA00022829"/>
    </source>
</evidence>
<dbReference type="InterPro" id="IPR036388">
    <property type="entry name" value="WH-like_DNA-bd_sf"/>
</dbReference>
<protein>
    <submittedName>
        <fullName evidence="6">SMC-Scp complex subunit ScpB</fullName>
    </submittedName>
</protein>
<feature type="region of interest" description="Disordered" evidence="5">
    <location>
        <begin position="207"/>
        <end position="252"/>
    </location>
</feature>
<feature type="compositionally biased region" description="Acidic residues" evidence="5">
    <location>
        <begin position="228"/>
        <end position="237"/>
    </location>
</feature>
<gene>
    <name evidence="6" type="primary">scpB</name>
    <name evidence="6" type="ORF">ESZ91_11205</name>
</gene>
<dbReference type="Pfam" id="PF04079">
    <property type="entry name" value="SMC_ScpB"/>
    <property type="match status" value="1"/>
</dbReference>
<feature type="compositionally biased region" description="Basic and acidic residues" evidence="5">
    <location>
        <begin position="238"/>
        <end position="252"/>
    </location>
</feature>
<proteinExistence type="predicted"/>
<dbReference type="GO" id="GO:0051304">
    <property type="term" value="P:chromosome separation"/>
    <property type="evidence" value="ECO:0007669"/>
    <property type="project" value="InterPro"/>
</dbReference>
<dbReference type="SUPFAM" id="SSF46785">
    <property type="entry name" value="Winged helix' DNA-binding domain"/>
    <property type="match status" value="2"/>
</dbReference>
<evidence type="ECO:0000256" key="1">
    <source>
        <dbReference type="ARBA" id="ARBA00022490"/>
    </source>
</evidence>
<evidence type="ECO:0000313" key="6">
    <source>
        <dbReference type="EMBL" id="RXZ57912.1"/>
    </source>
</evidence>
<comment type="caution">
    <text evidence="6">The sequence shown here is derived from an EMBL/GenBank/DDBJ whole genome shotgun (WGS) entry which is preliminary data.</text>
</comment>
<keyword evidence="1" id="KW-0963">Cytoplasm</keyword>
<dbReference type="NCBIfam" id="TIGR00281">
    <property type="entry name" value="SMC-Scp complex subunit ScpB"/>
    <property type="match status" value="1"/>
</dbReference>
<keyword evidence="4" id="KW-0131">Cell cycle</keyword>
<dbReference type="OrthoDB" id="9806226at2"/>
<evidence type="ECO:0000313" key="7">
    <source>
        <dbReference type="Proteomes" id="UP000291269"/>
    </source>
</evidence>
<dbReference type="PANTHER" id="PTHR34298">
    <property type="entry name" value="SEGREGATION AND CONDENSATION PROTEIN B"/>
    <property type="match status" value="1"/>
</dbReference>
<dbReference type="Proteomes" id="UP000291269">
    <property type="component" value="Unassembled WGS sequence"/>
</dbReference>
<keyword evidence="7" id="KW-1185">Reference proteome</keyword>
<organism evidence="6 7">
    <name type="scientific">Candidatus Borkfalkia ceftriaxoniphila</name>
    <dbReference type="NCBI Taxonomy" id="2508949"/>
    <lineage>
        <taxon>Bacteria</taxon>
        <taxon>Bacillati</taxon>
        <taxon>Bacillota</taxon>
        <taxon>Clostridia</taxon>
        <taxon>Christensenellales</taxon>
        <taxon>Christensenellaceae</taxon>
        <taxon>Candidatus Borkfalkia</taxon>
    </lineage>
</organism>
<evidence type="ECO:0000256" key="4">
    <source>
        <dbReference type="ARBA" id="ARBA00023306"/>
    </source>
</evidence>
<keyword evidence="3" id="KW-0159">Chromosome partition</keyword>
<accession>A0A4Q2K4K8</accession>